<dbReference type="PANTHER" id="PTHR43825:SF1">
    <property type="entry name" value="TRANSKETOLASE-LIKE PYRIMIDINE-BINDING DOMAIN-CONTAINING PROTEIN"/>
    <property type="match status" value="1"/>
</dbReference>
<dbReference type="SUPFAM" id="SSF52518">
    <property type="entry name" value="Thiamin diphosphate-binding fold (THDP-binding)"/>
    <property type="match status" value="1"/>
</dbReference>
<proteinExistence type="predicted"/>
<accession>A0ABT9JHE3</accession>
<dbReference type="InterPro" id="IPR051157">
    <property type="entry name" value="PDH/Transketolase"/>
</dbReference>
<sequence>MTIASMARKYEPRTLPEGPRVATTAMIASLAAEGYESVSAPFGHALVDLATSDDRVVGMSADLAKYTDMHILANAMPERFYQMGMAEQLLMSAAAGMAREGFLPFATTYAVFASRRAYDFIAMAIAEENLPVKICCALPGLTTGYGPSHQATEDLAIFRGLPNMVLIDPCDATDVVGMVPAMAAHDGPVYARLPRGKVPEVLRRHKPDYRFELGRAQMIREGGDVLVIASGLMTMRALDAAEKLAADNIGVAVLHVPTIKPLDRATILAEAARGGRLVVTAENHTVIGGLGEAVAGTLLQAGVTPQFRMIGLPDAFLEAGGLPTLHDMYGLSVDRVAEAIRGWL</sequence>
<comment type="caution">
    <text evidence="2">The sequence shown here is derived from an EMBL/GenBank/DDBJ whole genome shotgun (WGS) entry which is preliminary data.</text>
</comment>
<protein>
    <submittedName>
        <fullName evidence="2">Transketolase C-terminal domain-containing protein</fullName>
    </submittedName>
</protein>
<dbReference type="InterPro" id="IPR009014">
    <property type="entry name" value="Transketo_C/PFOR_II"/>
</dbReference>
<dbReference type="Pfam" id="PF02779">
    <property type="entry name" value="Transket_pyr"/>
    <property type="match status" value="1"/>
</dbReference>
<evidence type="ECO:0000313" key="2">
    <source>
        <dbReference type="EMBL" id="MDP5308462.1"/>
    </source>
</evidence>
<dbReference type="SUPFAM" id="SSF52922">
    <property type="entry name" value="TK C-terminal domain-like"/>
    <property type="match status" value="1"/>
</dbReference>
<gene>
    <name evidence="2" type="ORF">Q5Y72_15370</name>
</gene>
<dbReference type="SMART" id="SM00861">
    <property type="entry name" value="Transket_pyr"/>
    <property type="match status" value="1"/>
</dbReference>
<dbReference type="InterPro" id="IPR029061">
    <property type="entry name" value="THDP-binding"/>
</dbReference>
<name>A0ABT9JHE3_9RHOB</name>
<evidence type="ECO:0000313" key="3">
    <source>
        <dbReference type="Proteomes" id="UP001224997"/>
    </source>
</evidence>
<dbReference type="Proteomes" id="UP001224997">
    <property type="component" value="Unassembled WGS sequence"/>
</dbReference>
<reference evidence="2 3" key="1">
    <citation type="submission" date="2023-08" db="EMBL/GenBank/DDBJ databases">
        <authorList>
            <person name="Park J.-S."/>
        </authorList>
    </citation>
    <scope>NUCLEOTIDE SEQUENCE [LARGE SCALE GENOMIC DNA]</scope>
    <source>
        <strain evidence="2 3">2205BS29-5</strain>
    </source>
</reference>
<organism evidence="2 3">
    <name type="scientific">Paracoccus spongiarum</name>
    <dbReference type="NCBI Taxonomy" id="3064387"/>
    <lineage>
        <taxon>Bacteria</taxon>
        <taxon>Pseudomonadati</taxon>
        <taxon>Pseudomonadota</taxon>
        <taxon>Alphaproteobacteria</taxon>
        <taxon>Rhodobacterales</taxon>
        <taxon>Paracoccaceae</taxon>
        <taxon>Paracoccus</taxon>
    </lineage>
</organism>
<evidence type="ECO:0000259" key="1">
    <source>
        <dbReference type="SMART" id="SM00861"/>
    </source>
</evidence>
<dbReference type="PANTHER" id="PTHR43825">
    <property type="entry name" value="PYRUVATE DEHYDROGENASE E1 COMPONENT"/>
    <property type="match status" value="1"/>
</dbReference>
<keyword evidence="3" id="KW-1185">Reference proteome</keyword>
<dbReference type="EMBL" id="JAVAMQ010000017">
    <property type="protein sequence ID" value="MDP5308462.1"/>
    <property type="molecule type" value="Genomic_DNA"/>
</dbReference>
<feature type="domain" description="Transketolase-like pyrimidine-binding" evidence="1">
    <location>
        <begin position="36"/>
        <end position="200"/>
    </location>
</feature>
<dbReference type="InterPro" id="IPR005475">
    <property type="entry name" value="Transketolase-like_Pyr-bd"/>
</dbReference>
<dbReference type="RefSeq" id="WP_305964307.1">
    <property type="nucleotide sequence ID" value="NZ_JAVAMQ010000017.1"/>
</dbReference>
<dbReference type="Gene3D" id="3.40.50.970">
    <property type="match status" value="1"/>
</dbReference>
<dbReference type="InterPro" id="IPR033248">
    <property type="entry name" value="Transketolase_C"/>
</dbReference>
<dbReference type="CDD" id="cd07033">
    <property type="entry name" value="TPP_PYR_DXS_TK_like"/>
    <property type="match status" value="1"/>
</dbReference>
<dbReference type="Pfam" id="PF02780">
    <property type="entry name" value="Transketolase_C"/>
    <property type="match status" value="1"/>
</dbReference>
<dbReference type="Gene3D" id="3.40.50.920">
    <property type="match status" value="1"/>
</dbReference>